<dbReference type="AlphaFoldDB" id="A0A4Q7MNZ0"/>
<accession>A0A4Q7MNZ0</accession>
<dbReference type="GO" id="GO:0003700">
    <property type="term" value="F:DNA-binding transcription factor activity"/>
    <property type="evidence" value="ECO:0007669"/>
    <property type="project" value="InterPro"/>
</dbReference>
<evidence type="ECO:0000313" key="3">
    <source>
        <dbReference type="Proteomes" id="UP000292039"/>
    </source>
</evidence>
<gene>
    <name evidence="2" type="ORF">EV679_1710</name>
</gene>
<dbReference type="PANTHER" id="PTHR33164">
    <property type="entry name" value="TRANSCRIPTIONAL REGULATOR, MARR FAMILY"/>
    <property type="match status" value="1"/>
</dbReference>
<reference evidence="2 3" key="1">
    <citation type="submission" date="2019-02" db="EMBL/GenBank/DDBJ databases">
        <title>Genomic Encyclopedia of Type Strains, Phase IV (KMG-IV): sequencing the most valuable type-strain genomes for metagenomic binning, comparative biology and taxonomic classification.</title>
        <authorList>
            <person name="Goeker M."/>
        </authorList>
    </citation>
    <scope>NUCLEOTIDE SEQUENCE [LARGE SCALE GENOMIC DNA]</scope>
    <source>
        <strain evidence="2 3">DSM 16618</strain>
    </source>
</reference>
<dbReference type="EMBL" id="SGWZ01000002">
    <property type="protein sequence ID" value="RZS70308.1"/>
    <property type="molecule type" value="Genomic_DNA"/>
</dbReference>
<dbReference type="SMART" id="SM00347">
    <property type="entry name" value="HTH_MARR"/>
    <property type="match status" value="1"/>
</dbReference>
<dbReference type="GO" id="GO:0006950">
    <property type="term" value="P:response to stress"/>
    <property type="evidence" value="ECO:0007669"/>
    <property type="project" value="TreeGrafter"/>
</dbReference>
<evidence type="ECO:0000259" key="1">
    <source>
        <dbReference type="SMART" id="SM00347"/>
    </source>
</evidence>
<feature type="domain" description="HTH marR-type" evidence="1">
    <location>
        <begin position="65"/>
        <end position="166"/>
    </location>
</feature>
<dbReference type="InterPro" id="IPR036388">
    <property type="entry name" value="WH-like_DNA-bd_sf"/>
</dbReference>
<sequence>MYAVNESISMERANVTGGERFLRHSSNGVMRSVMPAQTQDTDFLLGMTAALAMQMGVYGRAAQAAQAERAGLPQADFSALEYIVAFDGLAAGQLAQLMGISYGGAAAMADRLERTGYITRARHPLDRRVVLLMPVMTRCSEVLKNRSRAVAELNRRLLDNYGEGAVRMMQSMLRDSMEALKQDAAQWLNIPDME</sequence>
<dbReference type="SUPFAM" id="SSF46785">
    <property type="entry name" value="Winged helix' DNA-binding domain"/>
    <property type="match status" value="1"/>
</dbReference>
<proteinExistence type="predicted"/>
<organism evidence="2 3">
    <name type="scientific">Kerstersia gyiorum</name>
    <dbReference type="NCBI Taxonomy" id="206506"/>
    <lineage>
        <taxon>Bacteria</taxon>
        <taxon>Pseudomonadati</taxon>
        <taxon>Pseudomonadota</taxon>
        <taxon>Betaproteobacteria</taxon>
        <taxon>Burkholderiales</taxon>
        <taxon>Alcaligenaceae</taxon>
        <taxon>Kerstersia</taxon>
    </lineage>
</organism>
<dbReference type="Pfam" id="PF12802">
    <property type="entry name" value="MarR_2"/>
    <property type="match status" value="1"/>
</dbReference>
<dbReference type="InterPro" id="IPR039422">
    <property type="entry name" value="MarR/SlyA-like"/>
</dbReference>
<name>A0A4Q7MNZ0_9BURK</name>
<evidence type="ECO:0000313" key="2">
    <source>
        <dbReference type="EMBL" id="RZS70308.1"/>
    </source>
</evidence>
<dbReference type="RefSeq" id="WP_083969431.1">
    <property type="nucleotide sequence ID" value="NZ_CBCSEB010000001.1"/>
</dbReference>
<dbReference type="GeneID" id="99726355"/>
<comment type="caution">
    <text evidence="2">The sequence shown here is derived from an EMBL/GenBank/DDBJ whole genome shotgun (WGS) entry which is preliminary data.</text>
</comment>
<dbReference type="Proteomes" id="UP000292039">
    <property type="component" value="Unassembled WGS sequence"/>
</dbReference>
<dbReference type="PANTHER" id="PTHR33164:SF43">
    <property type="entry name" value="HTH-TYPE TRANSCRIPTIONAL REPRESSOR YETL"/>
    <property type="match status" value="1"/>
</dbReference>
<protein>
    <submittedName>
        <fullName evidence="2">DNA-binding MarR family transcriptional regulator</fullName>
    </submittedName>
</protein>
<dbReference type="InterPro" id="IPR036390">
    <property type="entry name" value="WH_DNA-bd_sf"/>
</dbReference>
<dbReference type="InterPro" id="IPR000835">
    <property type="entry name" value="HTH_MarR-typ"/>
</dbReference>
<dbReference type="Gene3D" id="1.10.10.10">
    <property type="entry name" value="Winged helix-like DNA-binding domain superfamily/Winged helix DNA-binding domain"/>
    <property type="match status" value="1"/>
</dbReference>
<dbReference type="GO" id="GO:0003677">
    <property type="term" value="F:DNA binding"/>
    <property type="evidence" value="ECO:0007669"/>
    <property type="project" value="UniProtKB-KW"/>
</dbReference>
<keyword evidence="2" id="KW-0238">DNA-binding</keyword>